<evidence type="ECO:0000256" key="1">
    <source>
        <dbReference type="SAM" id="MobiDB-lite"/>
    </source>
</evidence>
<organism evidence="2 3">
    <name type="scientific">Solanum tuberosum</name>
    <name type="common">Potato</name>
    <dbReference type="NCBI Taxonomy" id="4113"/>
    <lineage>
        <taxon>Eukaryota</taxon>
        <taxon>Viridiplantae</taxon>
        <taxon>Streptophyta</taxon>
        <taxon>Embryophyta</taxon>
        <taxon>Tracheophyta</taxon>
        <taxon>Spermatophyta</taxon>
        <taxon>Magnoliopsida</taxon>
        <taxon>eudicotyledons</taxon>
        <taxon>Gunneridae</taxon>
        <taxon>Pentapetalae</taxon>
        <taxon>asterids</taxon>
        <taxon>lamiids</taxon>
        <taxon>Solanales</taxon>
        <taxon>Solanaceae</taxon>
        <taxon>Solanoideae</taxon>
        <taxon>Solaneae</taxon>
        <taxon>Solanum</taxon>
    </lineage>
</organism>
<accession>M1DWX0</accession>
<dbReference type="HOGENOM" id="CLU_029307_1_3_1"/>
<protein>
    <recommendedName>
        <fullName evidence="4">Polyprotein protein</fullName>
    </recommendedName>
</protein>
<feature type="region of interest" description="Disordered" evidence="1">
    <location>
        <begin position="1"/>
        <end position="73"/>
    </location>
</feature>
<keyword evidence="3" id="KW-1185">Reference proteome</keyword>
<reference evidence="2" key="2">
    <citation type="submission" date="2015-06" db="UniProtKB">
        <authorList>
            <consortium name="EnsemblPlants"/>
        </authorList>
    </citation>
    <scope>IDENTIFICATION</scope>
    <source>
        <strain evidence="2">DM1-3 516 R44</strain>
    </source>
</reference>
<evidence type="ECO:0000313" key="3">
    <source>
        <dbReference type="Proteomes" id="UP000011115"/>
    </source>
</evidence>
<feature type="compositionally biased region" description="Polar residues" evidence="1">
    <location>
        <begin position="41"/>
        <end position="55"/>
    </location>
</feature>
<dbReference type="PaxDb" id="4113-PGSC0003DMT400095714"/>
<evidence type="ECO:0000313" key="2">
    <source>
        <dbReference type="EnsemblPlants" id="PGSC0003DMT400095714"/>
    </source>
</evidence>
<feature type="compositionally biased region" description="Low complexity" evidence="1">
    <location>
        <begin position="56"/>
        <end position="73"/>
    </location>
</feature>
<dbReference type="AlphaFoldDB" id="M1DWX0"/>
<dbReference type="PANTHER" id="PTHR33180">
    <property type="entry name" value="PHOTOSYSTEM II CP43 REACTION CENTER PROTEIN"/>
    <property type="match status" value="1"/>
</dbReference>
<sequence>MVRTNLTEPSQIKANSSTINKGGSNPPKRSEDDHQPISARLYQNFSSCHSSENRLSASSGTTSSGPCTPYSSSTNVVKQIERELVPKNRKKANEFRPVKSVMVTCKEVECHSEHINDVLGRPLHSVLPYEGLPIVQPLDDLKGWLAMMISNTTPRRWIDLGLLMSQEIAMRTKQKLTSLPFPVLVTELCLQAGVPHDTTRDVERETSGVSVLKDEVADLMKDVDYLKSTYFTSLMQDTNDDDASETSGIPPVTTEDVQRGGTAHAETDKELILVHIEETQESRDEGIFRDLPDLIEMAVQPVIQTLPTKTSTITPSGSGIALPSEGTPGTNAYILTTTPATETLTERETA</sequence>
<evidence type="ECO:0008006" key="4">
    <source>
        <dbReference type="Google" id="ProtNLM"/>
    </source>
</evidence>
<reference evidence="3" key="1">
    <citation type="journal article" date="2011" name="Nature">
        <title>Genome sequence and analysis of the tuber crop potato.</title>
        <authorList>
            <consortium name="The Potato Genome Sequencing Consortium"/>
        </authorList>
    </citation>
    <scope>NUCLEOTIDE SEQUENCE [LARGE SCALE GENOMIC DNA]</scope>
    <source>
        <strain evidence="3">cv. DM1-3 516 R44</strain>
    </source>
</reference>
<name>M1DWX0_SOLTU</name>
<feature type="region of interest" description="Disordered" evidence="1">
    <location>
        <begin position="238"/>
        <end position="263"/>
    </location>
</feature>
<dbReference type="PANTHER" id="PTHR33180:SF31">
    <property type="entry name" value="POLYPROTEIN PROTEIN"/>
    <property type="match status" value="1"/>
</dbReference>
<feature type="compositionally biased region" description="Polar residues" evidence="1">
    <location>
        <begin position="1"/>
        <end position="23"/>
    </location>
</feature>
<dbReference type="Proteomes" id="UP000011115">
    <property type="component" value="Unassembled WGS sequence"/>
</dbReference>
<feature type="region of interest" description="Disordered" evidence="1">
    <location>
        <begin position="310"/>
        <end position="331"/>
    </location>
</feature>
<dbReference type="EnsemblPlants" id="PGSC0003DMT400095714">
    <property type="protein sequence ID" value="PGSC0003DMT400095714"/>
    <property type="gene ID" value="PGSC0003DMG400045285"/>
</dbReference>
<dbReference type="InParanoid" id="M1DWX0"/>
<proteinExistence type="predicted"/>
<dbReference type="Gramene" id="PGSC0003DMT400095714">
    <property type="protein sequence ID" value="PGSC0003DMT400095714"/>
    <property type="gene ID" value="PGSC0003DMG400045285"/>
</dbReference>